<dbReference type="EMBL" id="JAKKPZ010000549">
    <property type="protein sequence ID" value="KAI1694120.1"/>
    <property type="molecule type" value="Genomic_DNA"/>
</dbReference>
<comment type="caution">
    <text evidence="1">The sequence shown here is derived from an EMBL/GenBank/DDBJ whole genome shotgun (WGS) entry which is preliminary data.</text>
</comment>
<name>A0AAD4MGG7_9BILA</name>
<proteinExistence type="predicted"/>
<accession>A0AAD4MGG7</accession>
<evidence type="ECO:0000313" key="2">
    <source>
        <dbReference type="Proteomes" id="UP001201812"/>
    </source>
</evidence>
<evidence type="ECO:0000313" key="1">
    <source>
        <dbReference type="EMBL" id="KAI1694120.1"/>
    </source>
</evidence>
<dbReference type="AlphaFoldDB" id="A0AAD4MGG7"/>
<dbReference type="Proteomes" id="UP001201812">
    <property type="component" value="Unassembled WGS sequence"/>
</dbReference>
<reference evidence="1" key="1">
    <citation type="submission" date="2022-01" db="EMBL/GenBank/DDBJ databases">
        <title>Genome Sequence Resource for Two Populations of Ditylenchus destructor, the Migratory Endoparasitic Phytonematode.</title>
        <authorList>
            <person name="Zhang H."/>
            <person name="Lin R."/>
            <person name="Xie B."/>
        </authorList>
    </citation>
    <scope>NUCLEOTIDE SEQUENCE</scope>
    <source>
        <strain evidence="1">BazhouSP</strain>
    </source>
</reference>
<sequence>MATLNGLPDILNSCWEAPVTASGGLLKQILGAQILGAQILETVPAHIPQYPEGREREDPETSELHCRSRISKRHQRLRHSYPESQRDLIGSQGRGYPVIVALSPQAICSCAAHSIDMTVCLDRSSKQTIGAHILETIPTVPSG</sequence>
<protein>
    <submittedName>
        <fullName evidence="1">Uncharacterized protein</fullName>
    </submittedName>
</protein>
<gene>
    <name evidence="1" type="ORF">DdX_20289</name>
</gene>
<keyword evidence="2" id="KW-1185">Reference proteome</keyword>
<organism evidence="1 2">
    <name type="scientific">Ditylenchus destructor</name>
    <dbReference type="NCBI Taxonomy" id="166010"/>
    <lineage>
        <taxon>Eukaryota</taxon>
        <taxon>Metazoa</taxon>
        <taxon>Ecdysozoa</taxon>
        <taxon>Nematoda</taxon>
        <taxon>Chromadorea</taxon>
        <taxon>Rhabditida</taxon>
        <taxon>Tylenchina</taxon>
        <taxon>Tylenchomorpha</taxon>
        <taxon>Sphaerularioidea</taxon>
        <taxon>Anguinidae</taxon>
        <taxon>Anguininae</taxon>
        <taxon>Ditylenchus</taxon>
    </lineage>
</organism>